<evidence type="ECO:0000256" key="3">
    <source>
        <dbReference type="ARBA" id="ARBA00022833"/>
    </source>
</evidence>
<dbReference type="OrthoDB" id="5877713at2759"/>
<dbReference type="WBParaSite" id="SBAD_0001022101-mRNA-1">
    <property type="protein sequence ID" value="SBAD_0001022101-mRNA-1"/>
    <property type="gene ID" value="SBAD_0001022101"/>
</dbReference>
<gene>
    <name evidence="6" type="ORF">SBAD_LOCUS9870</name>
</gene>
<dbReference type="InterPro" id="IPR018957">
    <property type="entry name" value="Znf_C3HC4_RING-type"/>
</dbReference>
<dbReference type="EMBL" id="UZAM01013284">
    <property type="protein sequence ID" value="VDP26821.1"/>
    <property type="molecule type" value="Genomic_DNA"/>
</dbReference>
<protein>
    <submittedName>
        <fullName evidence="8">RING-type domain-containing protein</fullName>
    </submittedName>
</protein>
<dbReference type="InterPro" id="IPR001841">
    <property type="entry name" value="Znf_RING"/>
</dbReference>
<evidence type="ECO:0000256" key="1">
    <source>
        <dbReference type="ARBA" id="ARBA00022723"/>
    </source>
</evidence>
<dbReference type="PANTHER" id="PTHR25462:SF229">
    <property type="entry name" value="TRANSCRIPTION INTERMEDIARY FACTOR 1-BETA"/>
    <property type="match status" value="1"/>
</dbReference>
<dbReference type="InterPro" id="IPR047153">
    <property type="entry name" value="TRIM45/56/19-like"/>
</dbReference>
<name>A0A183J1X2_9BILA</name>
<keyword evidence="1" id="KW-0479">Metal-binding</keyword>
<reference evidence="8" key="1">
    <citation type="submission" date="2016-06" db="UniProtKB">
        <authorList>
            <consortium name="WormBaseParasite"/>
        </authorList>
    </citation>
    <scope>IDENTIFICATION</scope>
</reference>
<reference evidence="6 7" key="2">
    <citation type="submission" date="2018-11" db="EMBL/GenBank/DDBJ databases">
        <authorList>
            <consortium name="Pathogen Informatics"/>
        </authorList>
    </citation>
    <scope>NUCLEOTIDE SEQUENCE [LARGE SCALE GENOMIC DNA]</scope>
</reference>
<evidence type="ECO:0000313" key="8">
    <source>
        <dbReference type="WBParaSite" id="SBAD_0001022101-mRNA-1"/>
    </source>
</evidence>
<sequence>MVEERCEICNEDYHQLKQLNCDHSFCLPCIEKWVANNSAVSCPKCRQTTVLSGAADSLRTKFAGHLRCFQCSAMKELDDAWWCKDCVSTICR</sequence>
<proteinExistence type="predicted"/>
<dbReference type="PANTHER" id="PTHR25462">
    <property type="entry name" value="BONUS, ISOFORM C-RELATED"/>
    <property type="match status" value="1"/>
</dbReference>
<dbReference type="InterPro" id="IPR013083">
    <property type="entry name" value="Znf_RING/FYVE/PHD"/>
</dbReference>
<dbReference type="Pfam" id="PF00097">
    <property type="entry name" value="zf-C3HC4"/>
    <property type="match status" value="1"/>
</dbReference>
<evidence type="ECO:0000313" key="6">
    <source>
        <dbReference type="EMBL" id="VDP26821.1"/>
    </source>
</evidence>
<organism evidence="8">
    <name type="scientific">Soboliphyme baturini</name>
    <dbReference type="NCBI Taxonomy" id="241478"/>
    <lineage>
        <taxon>Eukaryota</taxon>
        <taxon>Metazoa</taxon>
        <taxon>Ecdysozoa</taxon>
        <taxon>Nematoda</taxon>
        <taxon>Enoplea</taxon>
        <taxon>Dorylaimia</taxon>
        <taxon>Dioctophymatida</taxon>
        <taxon>Dioctophymatoidea</taxon>
        <taxon>Soboliphymatidae</taxon>
        <taxon>Soboliphyme</taxon>
    </lineage>
</organism>
<dbReference type="GO" id="GO:0061630">
    <property type="term" value="F:ubiquitin protein ligase activity"/>
    <property type="evidence" value="ECO:0007669"/>
    <property type="project" value="TreeGrafter"/>
</dbReference>
<dbReference type="GO" id="GO:0008270">
    <property type="term" value="F:zinc ion binding"/>
    <property type="evidence" value="ECO:0007669"/>
    <property type="project" value="UniProtKB-KW"/>
</dbReference>
<dbReference type="PROSITE" id="PS00518">
    <property type="entry name" value="ZF_RING_1"/>
    <property type="match status" value="1"/>
</dbReference>
<dbReference type="SMART" id="SM00184">
    <property type="entry name" value="RING"/>
    <property type="match status" value="1"/>
</dbReference>
<dbReference type="Proteomes" id="UP000270296">
    <property type="component" value="Unassembled WGS sequence"/>
</dbReference>
<evidence type="ECO:0000256" key="2">
    <source>
        <dbReference type="ARBA" id="ARBA00022771"/>
    </source>
</evidence>
<feature type="domain" description="RING-type" evidence="5">
    <location>
        <begin position="6"/>
        <end position="46"/>
    </location>
</feature>
<keyword evidence="7" id="KW-1185">Reference proteome</keyword>
<dbReference type="PROSITE" id="PS50089">
    <property type="entry name" value="ZF_RING_2"/>
    <property type="match status" value="1"/>
</dbReference>
<dbReference type="SUPFAM" id="SSF57850">
    <property type="entry name" value="RING/U-box"/>
    <property type="match status" value="1"/>
</dbReference>
<evidence type="ECO:0000256" key="4">
    <source>
        <dbReference type="PROSITE-ProRule" id="PRU00175"/>
    </source>
</evidence>
<evidence type="ECO:0000259" key="5">
    <source>
        <dbReference type="PROSITE" id="PS50089"/>
    </source>
</evidence>
<dbReference type="GO" id="GO:0006513">
    <property type="term" value="P:protein monoubiquitination"/>
    <property type="evidence" value="ECO:0007669"/>
    <property type="project" value="TreeGrafter"/>
</dbReference>
<dbReference type="Gene3D" id="3.30.40.10">
    <property type="entry name" value="Zinc/RING finger domain, C3HC4 (zinc finger)"/>
    <property type="match status" value="1"/>
</dbReference>
<keyword evidence="3" id="KW-0862">Zinc</keyword>
<dbReference type="InterPro" id="IPR017907">
    <property type="entry name" value="Znf_RING_CS"/>
</dbReference>
<keyword evidence="2 4" id="KW-0863">Zinc-finger</keyword>
<accession>A0A183J1X2</accession>
<dbReference type="AlphaFoldDB" id="A0A183J1X2"/>
<evidence type="ECO:0000313" key="7">
    <source>
        <dbReference type="Proteomes" id="UP000270296"/>
    </source>
</evidence>